<evidence type="ECO:0000259" key="6">
    <source>
        <dbReference type="Pfam" id="PF07007"/>
    </source>
</evidence>
<evidence type="ECO:0000313" key="8">
    <source>
        <dbReference type="EMBL" id="AGL84812.1"/>
    </source>
</evidence>
<dbReference type="RefSeq" id="WP_015635614.1">
    <property type="nucleotide sequence ID" value="NC_021237.1"/>
</dbReference>
<sequence>MTFPLRTMVGSVALSALLATSLATAEQGPSFNCSEKMTGSITTLICQNPGLAALDRKLATIYRDALKNAGKRGNVLKAEQRGWIKGRDECWKTDDQQACVADSYRRRIVELQTGYGLVTSSAPVMFDCASNGRISVTFFQTEPPTLTALYKGRQSLMLEASSASGSRYLGQNESFWEHQGEAVVTWGHGAEEMICKKAG</sequence>
<dbReference type="eggNOG" id="COG4461">
    <property type="taxonomic scope" value="Bacteria"/>
</dbReference>
<evidence type="ECO:0000256" key="3">
    <source>
        <dbReference type="ARBA" id="ARBA00023139"/>
    </source>
</evidence>
<feature type="signal peptide" evidence="5">
    <location>
        <begin position="1"/>
        <end position="25"/>
    </location>
</feature>
<feature type="chain" id="PRO_5013084382" description="DUF1311 domain-containing protein" evidence="5">
    <location>
        <begin position="26"/>
        <end position="199"/>
    </location>
</feature>
<feature type="domain" description="C-type lysozyme inhibitor" evidence="7">
    <location>
        <begin position="126"/>
        <end position="191"/>
    </location>
</feature>
<dbReference type="GO" id="GO:0005576">
    <property type="term" value="C:extracellular region"/>
    <property type="evidence" value="ECO:0007669"/>
    <property type="project" value="TreeGrafter"/>
</dbReference>
<reference evidence="9" key="1">
    <citation type="journal article" date="2014" name="Genome Announc.">
        <title>Full-genome sequence of the plant growth-promoting bacterium Pseudomonas protegens CHA0.</title>
        <authorList>
            <person name="Jousset A."/>
            <person name="Schuldes J."/>
            <person name="Keel C."/>
            <person name="Maurhofer M."/>
            <person name="Daniel R."/>
            <person name="Scheu S."/>
            <person name="Thuermer A."/>
        </authorList>
    </citation>
    <scope>NUCLEOTIDE SEQUENCE [LARGE SCALE GENOMIC DNA]</scope>
    <source>
        <strain evidence="9">DSM 19095 / LMG 27888 / CFBP 6595 / CHA0</strain>
    </source>
</reference>
<dbReference type="Pfam" id="PF07007">
    <property type="entry name" value="LprI"/>
    <property type="match status" value="1"/>
</dbReference>
<dbReference type="InterPro" id="IPR052755">
    <property type="entry name" value="Lysozyme_Inhibitor_LprI"/>
</dbReference>
<evidence type="ECO:0000256" key="1">
    <source>
        <dbReference type="ARBA" id="ARBA00022729"/>
    </source>
</evidence>
<evidence type="ECO:0000313" key="9">
    <source>
        <dbReference type="Proteomes" id="UP000013940"/>
    </source>
</evidence>
<accession>A0A2C9EMB8</accession>
<organism evidence="8 9">
    <name type="scientific">Pseudomonas protegens (strain DSM 19095 / LMG 27888 / CFBP 6595 / CHA0)</name>
    <dbReference type="NCBI Taxonomy" id="1124983"/>
    <lineage>
        <taxon>Bacteria</taxon>
        <taxon>Pseudomonadati</taxon>
        <taxon>Pseudomonadota</taxon>
        <taxon>Gammaproteobacteria</taxon>
        <taxon>Pseudomonadales</taxon>
        <taxon>Pseudomonadaceae</taxon>
        <taxon>Pseudomonas</taxon>
    </lineage>
</organism>
<dbReference type="GeneID" id="57476036"/>
<dbReference type="InterPro" id="IPR009739">
    <property type="entry name" value="LprI-like_N"/>
</dbReference>
<keyword evidence="4" id="KW-0449">Lipoprotein</keyword>
<dbReference type="InterPro" id="IPR036328">
    <property type="entry name" value="MliC_sf"/>
</dbReference>
<name>A0A2C9EMB8_PSEPH</name>
<dbReference type="SUPFAM" id="SSF141488">
    <property type="entry name" value="YdhA-like"/>
    <property type="match status" value="1"/>
</dbReference>
<dbReference type="Gene3D" id="1.20.1270.180">
    <property type="match status" value="1"/>
</dbReference>
<keyword evidence="2" id="KW-0472">Membrane</keyword>
<protein>
    <recommendedName>
        <fullName evidence="10">DUF1311 domain-containing protein</fullName>
    </recommendedName>
</protein>
<dbReference type="PANTHER" id="PTHR37549">
    <property type="entry name" value="LIPOPROTEIN LPRI"/>
    <property type="match status" value="1"/>
</dbReference>
<proteinExistence type="predicted"/>
<dbReference type="EMBL" id="CP003190">
    <property type="protein sequence ID" value="AGL84812.1"/>
    <property type="molecule type" value="Genomic_DNA"/>
</dbReference>
<evidence type="ECO:0000256" key="5">
    <source>
        <dbReference type="SAM" id="SignalP"/>
    </source>
</evidence>
<dbReference type="KEGG" id="pprc:PFLCHA0_c30420"/>
<feature type="domain" description="Lysozyme inhibitor LprI-like N-terminal" evidence="6">
    <location>
        <begin position="33"/>
        <end position="111"/>
    </location>
</feature>
<gene>
    <name evidence="8" type="ORF">PFLCHA0_c30420</name>
</gene>
<keyword evidence="3" id="KW-0564">Palmitate</keyword>
<dbReference type="HOGENOM" id="CLU_098273_0_0_6"/>
<dbReference type="Proteomes" id="UP000013940">
    <property type="component" value="Chromosome"/>
</dbReference>
<evidence type="ECO:0008006" key="10">
    <source>
        <dbReference type="Google" id="ProtNLM"/>
    </source>
</evidence>
<evidence type="ECO:0000256" key="2">
    <source>
        <dbReference type="ARBA" id="ARBA00023136"/>
    </source>
</evidence>
<dbReference type="InterPro" id="IPR018660">
    <property type="entry name" value="MliC"/>
</dbReference>
<keyword evidence="1 5" id="KW-0732">Signal</keyword>
<dbReference type="AlphaFoldDB" id="A0A2C9EMB8"/>
<evidence type="ECO:0000259" key="7">
    <source>
        <dbReference type="Pfam" id="PF09864"/>
    </source>
</evidence>
<dbReference type="PANTHER" id="PTHR37549:SF1">
    <property type="entry name" value="LIPOPROTEIN LPRI"/>
    <property type="match status" value="1"/>
</dbReference>
<dbReference type="Pfam" id="PF09864">
    <property type="entry name" value="MliC"/>
    <property type="match status" value="1"/>
</dbReference>
<dbReference type="Gene3D" id="2.40.128.200">
    <property type="match status" value="1"/>
</dbReference>
<evidence type="ECO:0000256" key="4">
    <source>
        <dbReference type="ARBA" id="ARBA00023288"/>
    </source>
</evidence>